<dbReference type="PIRSF" id="PIRSF000390">
    <property type="entry name" value="PLP_StrS"/>
    <property type="match status" value="1"/>
</dbReference>
<organism evidence="5 6">
    <name type="scientific">Plesiocystis pacifica SIR-1</name>
    <dbReference type="NCBI Taxonomy" id="391625"/>
    <lineage>
        <taxon>Bacteria</taxon>
        <taxon>Pseudomonadati</taxon>
        <taxon>Myxococcota</taxon>
        <taxon>Polyangia</taxon>
        <taxon>Nannocystales</taxon>
        <taxon>Nannocystaceae</taxon>
        <taxon>Plesiocystis</taxon>
    </lineage>
</organism>
<dbReference type="AlphaFoldDB" id="A6G1I4"/>
<sequence>MDTRYNPYPRELAVPLCRPPALAIDQALAFGDGSEHGSARGTLRALRDELGRQLGREPERVVPTTSGRAALSLALHALSLAKLDASAGALQGRRRDEVIVPSFGCPQVIEAVLDVGLTPVLCDTAPDRAVPDLAAIEAVASERSLALVAASVLGERVDLEAVEAWAEAAGVAVIDDAAQAFAGAPKSGRCPGAGGQLGVLSFGRHKPVCVGEGGALVVNAPALAPFVQAAREQLDIRWRRAAFARARADEPATPRPWFTDVADALAHPLPPPYAADMDGATAVRVFARLAETDEPELAARVAERLAARTPARLRLRPHDPALPRLYFAVEVPPSERHVLAGSLAAAGVETSWLYLPLHHSPRYAGYTRAPLIHAEALWPKLLLLPCRGWLSPAQVERVAEALASLAQLEPASAEVQP</sequence>
<feature type="active site" description="Proton acceptor" evidence="2">
    <location>
        <position position="206"/>
    </location>
</feature>
<dbReference type="Gene3D" id="3.40.640.10">
    <property type="entry name" value="Type I PLP-dependent aspartate aminotransferase-like (Major domain)"/>
    <property type="match status" value="1"/>
</dbReference>
<name>A6G1I4_9BACT</name>
<keyword evidence="3 4" id="KW-0663">Pyridoxal phosphate</keyword>
<evidence type="ECO:0000256" key="3">
    <source>
        <dbReference type="PIRSR" id="PIRSR000390-2"/>
    </source>
</evidence>
<dbReference type="PANTHER" id="PTHR30244:SF34">
    <property type="entry name" value="DTDP-4-AMINO-4,6-DIDEOXYGALACTOSE TRANSAMINASE"/>
    <property type="match status" value="1"/>
</dbReference>
<evidence type="ECO:0000313" key="6">
    <source>
        <dbReference type="Proteomes" id="UP000005801"/>
    </source>
</evidence>
<protein>
    <submittedName>
        <fullName evidence="5">DegT/DnrJ/EryC1/StrS aminotransferase</fullName>
    </submittedName>
</protein>
<dbReference type="SUPFAM" id="SSF53383">
    <property type="entry name" value="PLP-dependent transferases"/>
    <property type="match status" value="1"/>
</dbReference>
<keyword evidence="5" id="KW-0032">Aminotransferase</keyword>
<comment type="caution">
    <text evidence="5">The sequence shown here is derived from an EMBL/GenBank/DDBJ whole genome shotgun (WGS) entry which is preliminary data.</text>
</comment>
<dbReference type="Gene3D" id="3.90.1150.10">
    <property type="entry name" value="Aspartate Aminotransferase, domain 1"/>
    <property type="match status" value="1"/>
</dbReference>
<evidence type="ECO:0000256" key="4">
    <source>
        <dbReference type="RuleBase" id="RU004508"/>
    </source>
</evidence>
<dbReference type="InterPro" id="IPR000653">
    <property type="entry name" value="DegT/StrS_aminotransferase"/>
</dbReference>
<feature type="modified residue" description="N6-(pyridoxal phosphate)lysine" evidence="3">
    <location>
        <position position="206"/>
    </location>
</feature>
<dbReference type="Pfam" id="PF01041">
    <property type="entry name" value="DegT_DnrJ_EryC1"/>
    <property type="match status" value="1"/>
</dbReference>
<proteinExistence type="inferred from homology"/>
<dbReference type="InterPro" id="IPR015424">
    <property type="entry name" value="PyrdxlP-dep_Trfase"/>
</dbReference>
<dbReference type="Proteomes" id="UP000005801">
    <property type="component" value="Unassembled WGS sequence"/>
</dbReference>
<evidence type="ECO:0000313" key="5">
    <source>
        <dbReference type="EMBL" id="EDM80248.1"/>
    </source>
</evidence>
<keyword evidence="6" id="KW-1185">Reference proteome</keyword>
<evidence type="ECO:0000256" key="2">
    <source>
        <dbReference type="PIRSR" id="PIRSR000390-1"/>
    </source>
</evidence>
<comment type="similarity">
    <text evidence="1 4">Belongs to the DegT/DnrJ/EryC1 family.</text>
</comment>
<dbReference type="EMBL" id="ABCS01000012">
    <property type="protein sequence ID" value="EDM80248.1"/>
    <property type="molecule type" value="Genomic_DNA"/>
</dbReference>
<dbReference type="InterPro" id="IPR015422">
    <property type="entry name" value="PyrdxlP-dep_Trfase_small"/>
</dbReference>
<dbReference type="OrthoDB" id="9804264at2"/>
<dbReference type="InterPro" id="IPR015421">
    <property type="entry name" value="PyrdxlP-dep_Trfase_major"/>
</dbReference>
<keyword evidence="5" id="KW-0808">Transferase</keyword>
<dbReference type="GO" id="GO:0030170">
    <property type="term" value="F:pyridoxal phosphate binding"/>
    <property type="evidence" value="ECO:0007669"/>
    <property type="project" value="TreeGrafter"/>
</dbReference>
<accession>A6G1I4</accession>
<dbReference type="RefSeq" id="WP_006970583.1">
    <property type="nucleotide sequence ID" value="NZ_ABCS01000012.1"/>
</dbReference>
<reference evidence="5 6" key="1">
    <citation type="submission" date="2007-06" db="EMBL/GenBank/DDBJ databases">
        <authorList>
            <person name="Shimkets L."/>
            <person name="Ferriera S."/>
            <person name="Johnson J."/>
            <person name="Kravitz S."/>
            <person name="Beeson K."/>
            <person name="Sutton G."/>
            <person name="Rogers Y.-H."/>
            <person name="Friedman R."/>
            <person name="Frazier M."/>
            <person name="Venter J.C."/>
        </authorList>
    </citation>
    <scope>NUCLEOTIDE SEQUENCE [LARGE SCALE GENOMIC DNA]</scope>
    <source>
        <strain evidence="5 6">SIR-1</strain>
    </source>
</reference>
<dbReference type="GO" id="GO:0008483">
    <property type="term" value="F:transaminase activity"/>
    <property type="evidence" value="ECO:0007669"/>
    <property type="project" value="UniProtKB-KW"/>
</dbReference>
<dbReference type="GO" id="GO:0000271">
    <property type="term" value="P:polysaccharide biosynthetic process"/>
    <property type="evidence" value="ECO:0007669"/>
    <property type="project" value="TreeGrafter"/>
</dbReference>
<dbReference type="eggNOG" id="COG0399">
    <property type="taxonomic scope" value="Bacteria"/>
</dbReference>
<dbReference type="PANTHER" id="PTHR30244">
    <property type="entry name" value="TRANSAMINASE"/>
    <property type="match status" value="1"/>
</dbReference>
<dbReference type="STRING" id="391625.PPSIR1_36397"/>
<evidence type="ECO:0000256" key="1">
    <source>
        <dbReference type="ARBA" id="ARBA00037999"/>
    </source>
</evidence>
<gene>
    <name evidence="5" type="ORF">PPSIR1_36397</name>
</gene>